<keyword evidence="1" id="KW-0812">Transmembrane</keyword>
<evidence type="ECO:0000313" key="3">
    <source>
        <dbReference type="Proteomes" id="UP000250043"/>
    </source>
</evidence>
<dbReference type="EMBL" id="KV722352">
    <property type="protein sequence ID" value="OCH93701.1"/>
    <property type="molecule type" value="Genomic_DNA"/>
</dbReference>
<keyword evidence="3" id="KW-1185">Reference proteome</keyword>
<dbReference type="Proteomes" id="UP000250043">
    <property type="component" value="Unassembled WGS sequence"/>
</dbReference>
<organism evidence="2 3">
    <name type="scientific">Obba rivulosa</name>
    <dbReference type="NCBI Taxonomy" id="1052685"/>
    <lineage>
        <taxon>Eukaryota</taxon>
        <taxon>Fungi</taxon>
        <taxon>Dikarya</taxon>
        <taxon>Basidiomycota</taxon>
        <taxon>Agaricomycotina</taxon>
        <taxon>Agaricomycetes</taxon>
        <taxon>Polyporales</taxon>
        <taxon>Gelatoporiaceae</taxon>
        <taxon>Obba</taxon>
    </lineage>
</organism>
<protein>
    <submittedName>
        <fullName evidence="2">Uncharacterized protein</fullName>
    </submittedName>
</protein>
<evidence type="ECO:0000313" key="2">
    <source>
        <dbReference type="EMBL" id="OCH93701.1"/>
    </source>
</evidence>
<keyword evidence="1" id="KW-0472">Membrane</keyword>
<sequence>MSNIGIFMALVDAWQYAAFWTRFTLGWLFENVILLRIHEFYRGRIASRDPRRLCETEIPNAYEAFVKEYAILAGFPAAAVTVVSVIPQSSVAVASNEITMPLCLGTVLFTIFSSSSALCYYHHMLLVTDIPRRRRWLENIQKGKLLCKPEQVLAVPAAGVAWSWLLMVVCMVSTMYPAQRSGAADDPHRLLVRSVILVGLFMLGSLHLVASLLLLRKLYVPRVNHLA</sequence>
<gene>
    <name evidence="2" type="ORF">OBBRIDRAFT_790055</name>
</gene>
<keyword evidence="1" id="KW-1133">Transmembrane helix</keyword>
<proteinExistence type="predicted"/>
<feature type="transmembrane region" description="Helical" evidence="1">
    <location>
        <begin position="190"/>
        <end position="215"/>
    </location>
</feature>
<dbReference type="AlphaFoldDB" id="A0A8E2DQ95"/>
<feature type="transmembrane region" description="Helical" evidence="1">
    <location>
        <begin position="98"/>
        <end position="121"/>
    </location>
</feature>
<name>A0A8E2DQ95_9APHY</name>
<feature type="transmembrane region" description="Helical" evidence="1">
    <location>
        <begin position="152"/>
        <end position="178"/>
    </location>
</feature>
<accession>A0A8E2DQ95</accession>
<feature type="transmembrane region" description="Helical" evidence="1">
    <location>
        <begin position="69"/>
        <end position="86"/>
    </location>
</feature>
<reference evidence="2 3" key="1">
    <citation type="submission" date="2016-07" db="EMBL/GenBank/DDBJ databases">
        <title>Draft genome of the white-rot fungus Obba rivulosa 3A-2.</title>
        <authorList>
            <consortium name="DOE Joint Genome Institute"/>
            <person name="Miettinen O."/>
            <person name="Riley R."/>
            <person name="Acob R."/>
            <person name="Barry K."/>
            <person name="Cullen D."/>
            <person name="De Vries R."/>
            <person name="Hainaut M."/>
            <person name="Hatakka A."/>
            <person name="Henrissat B."/>
            <person name="Hilden K."/>
            <person name="Kuo R."/>
            <person name="Labutti K."/>
            <person name="Lipzen A."/>
            <person name="Makela M.R."/>
            <person name="Sandor L."/>
            <person name="Spatafora J.W."/>
            <person name="Grigoriev I.V."/>
            <person name="Hibbett D.S."/>
        </authorList>
    </citation>
    <scope>NUCLEOTIDE SEQUENCE [LARGE SCALE GENOMIC DNA]</scope>
    <source>
        <strain evidence="2 3">3A-2</strain>
    </source>
</reference>
<evidence type="ECO:0000256" key="1">
    <source>
        <dbReference type="SAM" id="Phobius"/>
    </source>
</evidence>